<comment type="catalytic activity">
    <reaction evidence="9">
        <text>L-seryl-[protein] + ATP = O-phospho-L-seryl-[protein] + ADP + H(+)</text>
        <dbReference type="Rhea" id="RHEA:17989"/>
        <dbReference type="Rhea" id="RHEA-COMP:9863"/>
        <dbReference type="Rhea" id="RHEA-COMP:11604"/>
        <dbReference type="ChEBI" id="CHEBI:15378"/>
        <dbReference type="ChEBI" id="CHEBI:29999"/>
        <dbReference type="ChEBI" id="CHEBI:30616"/>
        <dbReference type="ChEBI" id="CHEBI:83421"/>
        <dbReference type="ChEBI" id="CHEBI:456216"/>
        <dbReference type="EC" id="2.7.11.1"/>
    </reaction>
</comment>
<dbReference type="EMBL" id="JBHFFA010000006">
    <property type="protein sequence ID" value="KAL2619919.1"/>
    <property type="molecule type" value="Genomic_DNA"/>
</dbReference>
<keyword evidence="6" id="KW-0418">Kinase</keyword>
<evidence type="ECO:0000256" key="11">
    <source>
        <dbReference type="SAM" id="MobiDB-lite"/>
    </source>
</evidence>
<evidence type="ECO:0000313" key="15">
    <source>
        <dbReference type="Proteomes" id="UP001605036"/>
    </source>
</evidence>
<feature type="domain" description="UBA" evidence="13">
    <location>
        <begin position="316"/>
        <end position="356"/>
    </location>
</feature>
<evidence type="ECO:0000313" key="14">
    <source>
        <dbReference type="EMBL" id="KAL2619919.1"/>
    </source>
</evidence>
<keyword evidence="15" id="KW-1185">Reference proteome</keyword>
<feature type="binding site" evidence="10">
    <location>
        <position position="72"/>
    </location>
    <ligand>
        <name>ATP</name>
        <dbReference type="ChEBI" id="CHEBI:30616"/>
    </ligand>
</feature>
<dbReference type="Gene3D" id="3.30.310.80">
    <property type="entry name" value="Kinase associated domain 1, KA1"/>
    <property type="match status" value="1"/>
</dbReference>
<keyword evidence="3" id="KW-0723">Serine/threonine-protein kinase</keyword>
<dbReference type="EC" id="2.7.11.1" evidence="2"/>
<evidence type="ECO:0000256" key="3">
    <source>
        <dbReference type="ARBA" id="ARBA00022527"/>
    </source>
</evidence>
<reference evidence="14 15" key="1">
    <citation type="submission" date="2024-09" db="EMBL/GenBank/DDBJ databases">
        <title>Chromosome-scale assembly of Riccia fluitans.</title>
        <authorList>
            <person name="Paukszto L."/>
            <person name="Sawicki J."/>
            <person name="Karawczyk K."/>
            <person name="Piernik-Szablinska J."/>
            <person name="Szczecinska M."/>
            <person name="Mazdziarz M."/>
        </authorList>
    </citation>
    <scope>NUCLEOTIDE SEQUENCE [LARGE SCALE GENOMIC DNA]</scope>
    <source>
        <strain evidence="14">Rf_01</strain>
        <tissue evidence="14">Aerial parts of the thallus</tissue>
    </source>
</reference>
<gene>
    <name evidence="14" type="ORF">R1flu_000124</name>
</gene>
<organism evidence="14 15">
    <name type="scientific">Riccia fluitans</name>
    <dbReference type="NCBI Taxonomy" id="41844"/>
    <lineage>
        <taxon>Eukaryota</taxon>
        <taxon>Viridiplantae</taxon>
        <taxon>Streptophyta</taxon>
        <taxon>Embryophyta</taxon>
        <taxon>Marchantiophyta</taxon>
        <taxon>Marchantiopsida</taxon>
        <taxon>Marchantiidae</taxon>
        <taxon>Marchantiales</taxon>
        <taxon>Ricciaceae</taxon>
        <taxon>Riccia</taxon>
    </lineage>
</organism>
<dbReference type="InterPro" id="IPR028375">
    <property type="entry name" value="KA1/Ssp2_C"/>
</dbReference>
<dbReference type="GO" id="GO:0005524">
    <property type="term" value="F:ATP binding"/>
    <property type="evidence" value="ECO:0007669"/>
    <property type="project" value="UniProtKB-UniRule"/>
</dbReference>
<feature type="region of interest" description="Disordered" evidence="11">
    <location>
        <begin position="456"/>
        <end position="486"/>
    </location>
</feature>
<dbReference type="InterPro" id="IPR017441">
    <property type="entry name" value="Protein_kinase_ATP_BS"/>
</dbReference>
<protein>
    <recommendedName>
        <fullName evidence="2">non-specific serine/threonine protein kinase</fullName>
        <ecNumber evidence="2">2.7.11.1</ecNumber>
    </recommendedName>
</protein>
<dbReference type="CDD" id="cd14335">
    <property type="entry name" value="UBA_SnRK1_plant"/>
    <property type="match status" value="1"/>
</dbReference>
<evidence type="ECO:0000256" key="9">
    <source>
        <dbReference type="ARBA" id="ARBA00048679"/>
    </source>
</evidence>
<sequence length="543" mass="61495">MTGDRGGDRVVTSSVMENVSNGAGIDVESNGTGANNEYSLSDYKVGKTIGLGSFGKVKIAEHALTGQKVAIKILHRKKIREQNMDKRVKREIKILRLIMHPHIIRLYEVIETTSHIFLVQEYLKSGELFDYILEKGRLHECEARRLFQQILSGVEYCHSNMVVHRDLKPENLLLDSKYNIKIADFGLSNIMRDGHFLNTSCGSPNYAAPEVISGNLYAGPEVDVWSCGVILYALLCGTLPYDDENIPTLFRKIKGGIYTLPSSLSAGAKDLISRMLLVDPVKRITIPEVRQHPWFQTNVRCYPNGFSRNTPLQTSWIDENVLQDVVHLGFCKHQLIEELRRRMTTKATVTYFLLLDNRRCAQNCLTRKDDHRRDTSVYRNCEARAAVPLRCTQAKDPPSGGQTWMLGFKSQTTPREIMTNMLRSFQELDISWKKMGPYTIKALWFPSLVRSNSAVSSVDSGQRSPSTKYDLDSDGSDNSSVDEKVEQNRTGVKFEAQLYLKDDAYLLDLQLVQGLQLSQKGKTQQFCVEVRLLLMCDYTVGVM</sequence>
<evidence type="ECO:0000256" key="4">
    <source>
        <dbReference type="ARBA" id="ARBA00022679"/>
    </source>
</evidence>
<dbReference type="SMART" id="SM00220">
    <property type="entry name" value="S_TKc"/>
    <property type="match status" value="1"/>
</dbReference>
<name>A0ABD1XZJ0_9MARC</name>
<dbReference type="PANTHER" id="PTHR24346:SF82">
    <property type="entry name" value="KP78A-RELATED"/>
    <property type="match status" value="1"/>
</dbReference>
<evidence type="ECO:0000259" key="12">
    <source>
        <dbReference type="PROSITE" id="PS50011"/>
    </source>
</evidence>
<dbReference type="CDD" id="cd14079">
    <property type="entry name" value="STKc_AMPK_alpha"/>
    <property type="match status" value="1"/>
</dbReference>
<dbReference type="PROSITE" id="PS50011">
    <property type="entry name" value="PROTEIN_KINASE_DOM"/>
    <property type="match status" value="1"/>
</dbReference>
<dbReference type="SUPFAM" id="SSF103243">
    <property type="entry name" value="KA1-like"/>
    <property type="match status" value="1"/>
</dbReference>
<dbReference type="InterPro" id="IPR015940">
    <property type="entry name" value="UBA"/>
</dbReference>
<dbReference type="InterPro" id="IPR008271">
    <property type="entry name" value="Ser/Thr_kinase_AS"/>
</dbReference>
<proteinExistence type="inferred from homology"/>
<dbReference type="AlphaFoldDB" id="A0ABD1XZJ0"/>
<evidence type="ECO:0000256" key="6">
    <source>
        <dbReference type="ARBA" id="ARBA00022777"/>
    </source>
</evidence>
<dbReference type="GO" id="GO:0004674">
    <property type="term" value="F:protein serine/threonine kinase activity"/>
    <property type="evidence" value="ECO:0007669"/>
    <property type="project" value="UniProtKB-KW"/>
</dbReference>
<evidence type="ECO:0000256" key="1">
    <source>
        <dbReference type="ARBA" id="ARBA00006234"/>
    </source>
</evidence>
<dbReference type="PROSITE" id="PS50030">
    <property type="entry name" value="UBA"/>
    <property type="match status" value="1"/>
</dbReference>
<evidence type="ECO:0000256" key="2">
    <source>
        <dbReference type="ARBA" id="ARBA00012513"/>
    </source>
</evidence>
<evidence type="ECO:0000256" key="8">
    <source>
        <dbReference type="ARBA" id="ARBA00047899"/>
    </source>
</evidence>
<dbReference type="Gene3D" id="1.10.510.10">
    <property type="entry name" value="Transferase(Phosphotransferase) domain 1"/>
    <property type="match status" value="1"/>
</dbReference>
<dbReference type="Pfam" id="PF00069">
    <property type="entry name" value="Pkinase"/>
    <property type="match status" value="1"/>
</dbReference>
<evidence type="ECO:0000256" key="5">
    <source>
        <dbReference type="ARBA" id="ARBA00022741"/>
    </source>
</evidence>
<dbReference type="PROSITE" id="PS00107">
    <property type="entry name" value="PROTEIN_KINASE_ATP"/>
    <property type="match status" value="1"/>
</dbReference>
<dbReference type="PROSITE" id="PS00108">
    <property type="entry name" value="PROTEIN_KINASE_ST"/>
    <property type="match status" value="1"/>
</dbReference>
<feature type="domain" description="Protein kinase" evidence="12">
    <location>
        <begin position="43"/>
        <end position="295"/>
    </location>
</feature>
<evidence type="ECO:0000256" key="10">
    <source>
        <dbReference type="PROSITE-ProRule" id="PRU10141"/>
    </source>
</evidence>
<dbReference type="InterPro" id="IPR000719">
    <property type="entry name" value="Prot_kinase_dom"/>
</dbReference>
<dbReference type="FunFam" id="3.30.200.20:FF:000236">
    <property type="entry name" value="Non-specific serine/threonine protein kinase"/>
    <property type="match status" value="1"/>
</dbReference>
<comment type="catalytic activity">
    <reaction evidence="8">
        <text>L-threonyl-[protein] + ATP = O-phospho-L-threonyl-[protein] + ADP + H(+)</text>
        <dbReference type="Rhea" id="RHEA:46608"/>
        <dbReference type="Rhea" id="RHEA-COMP:11060"/>
        <dbReference type="Rhea" id="RHEA-COMP:11605"/>
        <dbReference type="ChEBI" id="CHEBI:15378"/>
        <dbReference type="ChEBI" id="CHEBI:30013"/>
        <dbReference type="ChEBI" id="CHEBI:30616"/>
        <dbReference type="ChEBI" id="CHEBI:61977"/>
        <dbReference type="ChEBI" id="CHEBI:456216"/>
        <dbReference type="EC" id="2.7.11.1"/>
    </reaction>
</comment>
<dbReference type="InterPro" id="IPR011009">
    <property type="entry name" value="Kinase-like_dom_sf"/>
</dbReference>
<dbReference type="FunFam" id="1.10.510.10:FF:000271">
    <property type="entry name" value="Non-specific serine/threonine protein kinase"/>
    <property type="match status" value="1"/>
</dbReference>
<comment type="similarity">
    <text evidence="1">Belongs to the protein kinase superfamily. CAMK Ser/Thr protein kinase family. SNF1 subfamily.</text>
</comment>
<feature type="compositionally biased region" description="Polar residues" evidence="11">
    <location>
        <begin position="456"/>
        <end position="467"/>
    </location>
</feature>
<evidence type="ECO:0000256" key="7">
    <source>
        <dbReference type="ARBA" id="ARBA00022840"/>
    </source>
</evidence>
<keyword evidence="5 10" id="KW-0547">Nucleotide-binding</keyword>
<dbReference type="SUPFAM" id="SSF56112">
    <property type="entry name" value="Protein kinase-like (PK-like)"/>
    <property type="match status" value="1"/>
</dbReference>
<accession>A0ABD1XZJ0</accession>
<keyword evidence="4" id="KW-0808">Transferase</keyword>
<keyword evidence="7 10" id="KW-0067">ATP-binding</keyword>
<comment type="caution">
    <text evidence="14">The sequence shown here is derived from an EMBL/GenBank/DDBJ whole genome shotgun (WGS) entry which is preliminary data.</text>
</comment>
<evidence type="ECO:0000259" key="13">
    <source>
        <dbReference type="PROSITE" id="PS50030"/>
    </source>
</evidence>
<dbReference type="PANTHER" id="PTHR24346">
    <property type="entry name" value="MAP/MICROTUBULE AFFINITY-REGULATING KINASE"/>
    <property type="match status" value="1"/>
</dbReference>
<dbReference type="Proteomes" id="UP001605036">
    <property type="component" value="Unassembled WGS sequence"/>
</dbReference>